<reference evidence="1 2" key="2">
    <citation type="journal article" date="2022" name="Mol. Biol. Evol.">
        <title>Comparative Genomics Reveals Insights into the Divergent Evolution of Astigmatic Mites and Household Pest Adaptations.</title>
        <authorList>
            <person name="Xiong Q."/>
            <person name="Wan A.T."/>
            <person name="Liu X."/>
            <person name="Fung C.S."/>
            <person name="Xiao X."/>
            <person name="Malainual N."/>
            <person name="Hou J."/>
            <person name="Wang L."/>
            <person name="Wang M."/>
            <person name="Yang K.Y."/>
            <person name="Cui Y."/>
            <person name="Leung E.L."/>
            <person name="Nong W."/>
            <person name="Shin S.K."/>
            <person name="Au S.W."/>
            <person name="Jeong K.Y."/>
            <person name="Chew F.T."/>
            <person name="Hui J.H."/>
            <person name="Leung T.F."/>
            <person name="Tungtrongchitr A."/>
            <person name="Zhong N."/>
            <person name="Liu Z."/>
            <person name="Tsui S.K."/>
        </authorList>
    </citation>
    <scope>NUCLEOTIDE SEQUENCE [LARGE SCALE GENOMIC DNA]</scope>
    <source>
        <strain evidence="1">Derp</strain>
    </source>
</reference>
<dbReference type="Proteomes" id="UP000887458">
    <property type="component" value="Unassembled WGS sequence"/>
</dbReference>
<name>A0ABQ8JG18_DERPT</name>
<sequence length="109" mass="11529">MNETIQKEKLLKQYGGGASLKPIGGADGIAPPPPPQALGSGIGGYIIILGLEAVVVDPTVDLPIIVNGRHRQTKQLTNNVLIEVFGLVKIITSINLIVKPNIALILYLI</sequence>
<proteinExistence type="predicted"/>
<protein>
    <submittedName>
        <fullName evidence="1">Uncharacterized protein</fullName>
    </submittedName>
</protein>
<accession>A0ABQ8JG18</accession>
<keyword evidence="2" id="KW-1185">Reference proteome</keyword>
<organism evidence="1 2">
    <name type="scientific">Dermatophagoides pteronyssinus</name>
    <name type="common">European house dust mite</name>
    <dbReference type="NCBI Taxonomy" id="6956"/>
    <lineage>
        <taxon>Eukaryota</taxon>
        <taxon>Metazoa</taxon>
        <taxon>Ecdysozoa</taxon>
        <taxon>Arthropoda</taxon>
        <taxon>Chelicerata</taxon>
        <taxon>Arachnida</taxon>
        <taxon>Acari</taxon>
        <taxon>Acariformes</taxon>
        <taxon>Sarcoptiformes</taxon>
        <taxon>Astigmata</taxon>
        <taxon>Psoroptidia</taxon>
        <taxon>Analgoidea</taxon>
        <taxon>Pyroglyphidae</taxon>
        <taxon>Dermatophagoidinae</taxon>
        <taxon>Dermatophagoides</taxon>
    </lineage>
</organism>
<evidence type="ECO:0000313" key="2">
    <source>
        <dbReference type="Proteomes" id="UP000887458"/>
    </source>
</evidence>
<gene>
    <name evidence="1" type="ORF">DERP_012276</name>
</gene>
<dbReference type="EMBL" id="NJHN03000040">
    <property type="protein sequence ID" value="KAH9421543.1"/>
    <property type="molecule type" value="Genomic_DNA"/>
</dbReference>
<reference evidence="1 2" key="1">
    <citation type="journal article" date="2018" name="J. Allergy Clin. Immunol.">
        <title>High-quality assembly of Dermatophagoides pteronyssinus genome and transcriptome reveals a wide range of novel allergens.</title>
        <authorList>
            <person name="Liu X.Y."/>
            <person name="Yang K.Y."/>
            <person name="Wang M.Q."/>
            <person name="Kwok J.S."/>
            <person name="Zeng X."/>
            <person name="Yang Z."/>
            <person name="Xiao X.J."/>
            <person name="Lau C.P."/>
            <person name="Li Y."/>
            <person name="Huang Z.M."/>
            <person name="Ba J.G."/>
            <person name="Yim A.K."/>
            <person name="Ouyang C.Y."/>
            <person name="Ngai S.M."/>
            <person name="Chan T.F."/>
            <person name="Leung E.L."/>
            <person name="Liu L."/>
            <person name="Liu Z.G."/>
            <person name="Tsui S.K."/>
        </authorList>
    </citation>
    <scope>NUCLEOTIDE SEQUENCE [LARGE SCALE GENOMIC DNA]</scope>
    <source>
        <strain evidence="1">Derp</strain>
    </source>
</reference>
<evidence type="ECO:0000313" key="1">
    <source>
        <dbReference type="EMBL" id="KAH9421543.1"/>
    </source>
</evidence>
<comment type="caution">
    <text evidence="1">The sequence shown here is derived from an EMBL/GenBank/DDBJ whole genome shotgun (WGS) entry which is preliminary data.</text>
</comment>